<proteinExistence type="predicted"/>
<comment type="caution">
    <text evidence="1">The sequence shown here is derived from an EMBL/GenBank/DDBJ whole genome shotgun (WGS) entry which is preliminary data.</text>
</comment>
<sequence length="41" mass="4615">MSLPEPIQNLINNFSRLPGIGPKTASRLTFYLLRATEDLAR</sequence>
<dbReference type="SUPFAM" id="SSF111304">
    <property type="entry name" value="Recombination protein RecR"/>
    <property type="match status" value="1"/>
</dbReference>
<name>X1DGZ3_9ZZZZ</name>
<dbReference type="Pfam" id="PF21176">
    <property type="entry name" value="RecR_HhH"/>
    <property type="match status" value="1"/>
</dbReference>
<reference evidence="1" key="1">
    <citation type="journal article" date="2014" name="Front. Microbiol.">
        <title>High frequency of phylogenetically diverse reductive dehalogenase-homologous genes in deep subseafloor sedimentary metagenomes.</title>
        <authorList>
            <person name="Kawai M."/>
            <person name="Futagami T."/>
            <person name="Toyoda A."/>
            <person name="Takaki Y."/>
            <person name="Nishi S."/>
            <person name="Hori S."/>
            <person name="Arai W."/>
            <person name="Tsubouchi T."/>
            <person name="Morono Y."/>
            <person name="Uchiyama I."/>
            <person name="Ito T."/>
            <person name="Fujiyama A."/>
            <person name="Inagaki F."/>
            <person name="Takami H."/>
        </authorList>
    </citation>
    <scope>NUCLEOTIDE SEQUENCE</scope>
    <source>
        <strain evidence="1">Expedition CK06-06</strain>
    </source>
</reference>
<dbReference type="EMBL" id="BART01032116">
    <property type="protein sequence ID" value="GAH07550.1"/>
    <property type="molecule type" value="Genomic_DNA"/>
</dbReference>
<evidence type="ECO:0008006" key="2">
    <source>
        <dbReference type="Google" id="ProtNLM"/>
    </source>
</evidence>
<dbReference type="Gene3D" id="1.10.8.420">
    <property type="entry name" value="RecR Domain 1"/>
    <property type="match status" value="1"/>
</dbReference>
<accession>X1DGZ3</accession>
<gene>
    <name evidence="1" type="ORF">S01H4_55615</name>
</gene>
<evidence type="ECO:0000313" key="1">
    <source>
        <dbReference type="EMBL" id="GAH07550.1"/>
    </source>
</evidence>
<protein>
    <recommendedName>
        <fullName evidence="2">Recombination protein RecR</fullName>
    </recommendedName>
</protein>
<dbReference type="AlphaFoldDB" id="X1DGZ3"/>
<organism evidence="1">
    <name type="scientific">marine sediment metagenome</name>
    <dbReference type="NCBI Taxonomy" id="412755"/>
    <lineage>
        <taxon>unclassified sequences</taxon>
        <taxon>metagenomes</taxon>
        <taxon>ecological metagenomes</taxon>
    </lineage>
</organism>
<dbReference type="InterPro" id="IPR023627">
    <property type="entry name" value="Rcmb_RecR"/>
</dbReference>
<feature type="non-terminal residue" evidence="1">
    <location>
        <position position="41"/>
    </location>
</feature>